<evidence type="ECO:0000313" key="4">
    <source>
        <dbReference type="WBParaSite" id="NBR_0000775701-mRNA-1"/>
    </source>
</evidence>
<sequence length="89" mass="10619">MVKKKNKKKEKEEEIENGKEKKKKKKKKKVEEEEEQEQEQVSRYSSGTFRERKEMNHNAHSSRFPTSYLPPLGLVQTTRVENAKSKLNR</sequence>
<gene>
    <name evidence="2" type="ORF">NBR_LOCUS7758</name>
</gene>
<feature type="region of interest" description="Disordered" evidence="1">
    <location>
        <begin position="1"/>
        <end position="70"/>
    </location>
</feature>
<reference evidence="4" key="1">
    <citation type="submission" date="2017-02" db="UniProtKB">
        <authorList>
            <consortium name="WormBaseParasite"/>
        </authorList>
    </citation>
    <scope>IDENTIFICATION</scope>
</reference>
<feature type="compositionally biased region" description="Basic and acidic residues" evidence="1">
    <location>
        <begin position="9"/>
        <end position="19"/>
    </location>
</feature>
<accession>A0A0N4XXM5</accession>
<reference evidence="2 3" key="2">
    <citation type="submission" date="2018-11" db="EMBL/GenBank/DDBJ databases">
        <authorList>
            <consortium name="Pathogen Informatics"/>
        </authorList>
    </citation>
    <scope>NUCLEOTIDE SEQUENCE [LARGE SCALE GENOMIC DNA]</scope>
</reference>
<evidence type="ECO:0000313" key="3">
    <source>
        <dbReference type="Proteomes" id="UP000271162"/>
    </source>
</evidence>
<proteinExistence type="predicted"/>
<protein>
    <submittedName>
        <fullName evidence="2 4">Uncharacterized protein</fullName>
    </submittedName>
</protein>
<keyword evidence="3" id="KW-1185">Reference proteome</keyword>
<evidence type="ECO:0000256" key="1">
    <source>
        <dbReference type="SAM" id="MobiDB-lite"/>
    </source>
</evidence>
<dbReference type="AlphaFoldDB" id="A0A0N4XXM5"/>
<dbReference type="Proteomes" id="UP000271162">
    <property type="component" value="Unassembled WGS sequence"/>
</dbReference>
<dbReference type="EMBL" id="UYSL01019924">
    <property type="protein sequence ID" value="VDL71347.1"/>
    <property type="molecule type" value="Genomic_DNA"/>
</dbReference>
<name>A0A0N4XXM5_NIPBR</name>
<organism evidence="4">
    <name type="scientific">Nippostrongylus brasiliensis</name>
    <name type="common">Rat hookworm</name>
    <dbReference type="NCBI Taxonomy" id="27835"/>
    <lineage>
        <taxon>Eukaryota</taxon>
        <taxon>Metazoa</taxon>
        <taxon>Ecdysozoa</taxon>
        <taxon>Nematoda</taxon>
        <taxon>Chromadorea</taxon>
        <taxon>Rhabditida</taxon>
        <taxon>Rhabditina</taxon>
        <taxon>Rhabditomorpha</taxon>
        <taxon>Strongyloidea</taxon>
        <taxon>Heligmosomidae</taxon>
        <taxon>Nippostrongylus</taxon>
    </lineage>
</organism>
<evidence type="ECO:0000313" key="2">
    <source>
        <dbReference type="EMBL" id="VDL71347.1"/>
    </source>
</evidence>
<dbReference type="WBParaSite" id="NBR_0000775701-mRNA-1">
    <property type="protein sequence ID" value="NBR_0000775701-mRNA-1"/>
    <property type="gene ID" value="NBR_0000775701"/>
</dbReference>